<protein>
    <recommendedName>
        <fullName evidence="1">Alpha/beta hydrolase fold-3 domain-containing protein</fullName>
    </recommendedName>
</protein>
<keyword evidence="3" id="KW-1185">Reference proteome</keyword>
<dbReference type="InterPro" id="IPR029058">
    <property type="entry name" value="AB_hydrolase_fold"/>
</dbReference>
<evidence type="ECO:0000313" key="2">
    <source>
        <dbReference type="EMBL" id="KAE8320957.1"/>
    </source>
</evidence>
<sequence>MAVGGISVGGYLSAVFVHLCRDVNIPLRLQILNVPACDSNNAFTPEGAFNRVKWPHESYQEMKFIPALPKARMTYLHKHFLEVPRPARPEEDWRINSMLASSLGLALALAFTAGMDRLRDEGEA</sequence>
<dbReference type="Pfam" id="PF07859">
    <property type="entry name" value="Abhydrolase_3"/>
    <property type="match status" value="1"/>
</dbReference>
<evidence type="ECO:0000313" key="3">
    <source>
        <dbReference type="Proteomes" id="UP000325945"/>
    </source>
</evidence>
<dbReference type="GO" id="GO:0016787">
    <property type="term" value="F:hydrolase activity"/>
    <property type="evidence" value="ECO:0007669"/>
    <property type="project" value="InterPro"/>
</dbReference>
<feature type="domain" description="Alpha/beta hydrolase fold-3" evidence="1">
    <location>
        <begin position="2"/>
        <end position="124"/>
    </location>
</feature>
<dbReference type="SUPFAM" id="SSF53474">
    <property type="entry name" value="alpha/beta-Hydrolases"/>
    <property type="match status" value="1"/>
</dbReference>
<organism evidence="2 3">
    <name type="scientific">Aspergillus sergii</name>
    <dbReference type="NCBI Taxonomy" id="1034303"/>
    <lineage>
        <taxon>Eukaryota</taxon>
        <taxon>Fungi</taxon>
        <taxon>Dikarya</taxon>
        <taxon>Ascomycota</taxon>
        <taxon>Pezizomycotina</taxon>
        <taxon>Eurotiomycetes</taxon>
        <taxon>Eurotiomycetidae</taxon>
        <taxon>Eurotiales</taxon>
        <taxon>Aspergillaceae</taxon>
        <taxon>Aspergillus</taxon>
        <taxon>Aspergillus subgen. Circumdati</taxon>
    </lineage>
</organism>
<accession>A0A5N6WJ95</accession>
<reference evidence="3" key="1">
    <citation type="submission" date="2019-04" db="EMBL/GenBank/DDBJ databases">
        <title>Friends and foes A comparative genomics studyof 23 Aspergillus species from section Flavi.</title>
        <authorList>
            <consortium name="DOE Joint Genome Institute"/>
            <person name="Kjaerbolling I."/>
            <person name="Vesth T."/>
            <person name="Frisvad J.C."/>
            <person name="Nybo J.L."/>
            <person name="Theobald S."/>
            <person name="Kildgaard S."/>
            <person name="Isbrandt T."/>
            <person name="Kuo A."/>
            <person name="Sato A."/>
            <person name="Lyhne E.K."/>
            <person name="Kogle M.E."/>
            <person name="Wiebenga A."/>
            <person name="Kun R.S."/>
            <person name="Lubbers R.J."/>
            <person name="Makela M.R."/>
            <person name="Barry K."/>
            <person name="Chovatia M."/>
            <person name="Clum A."/>
            <person name="Daum C."/>
            <person name="Haridas S."/>
            <person name="He G."/>
            <person name="LaButti K."/>
            <person name="Lipzen A."/>
            <person name="Mondo S."/>
            <person name="Riley R."/>
            <person name="Salamov A."/>
            <person name="Simmons B.A."/>
            <person name="Magnuson J.K."/>
            <person name="Henrissat B."/>
            <person name="Mortensen U.H."/>
            <person name="Larsen T.O."/>
            <person name="Devries R.P."/>
            <person name="Grigoriev I.V."/>
            <person name="Machida M."/>
            <person name="Baker S.E."/>
            <person name="Andersen M.R."/>
        </authorList>
    </citation>
    <scope>NUCLEOTIDE SEQUENCE [LARGE SCALE GENOMIC DNA]</scope>
    <source>
        <strain evidence="3">CBS 130017</strain>
    </source>
</reference>
<gene>
    <name evidence="2" type="ORF">BDV39DRAFT_186904</name>
</gene>
<dbReference type="Gene3D" id="3.40.50.1820">
    <property type="entry name" value="alpha/beta hydrolase"/>
    <property type="match status" value="1"/>
</dbReference>
<dbReference type="Proteomes" id="UP000325945">
    <property type="component" value="Unassembled WGS sequence"/>
</dbReference>
<evidence type="ECO:0000259" key="1">
    <source>
        <dbReference type="Pfam" id="PF07859"/>
    </source>
</evidence>
<dbReference type="InterPro" id="IPR013094">
    <property type="entry name" value="AB_hydrolase_3"/>
</dbReference>
<dbReference type="EMBL" id="ML741889">
    <property type="protein sequence ID" value="KAE8320957.1"/>
    <property type="molecule type" value="Genomic_DNA"/>
</dbReference>
<dbReference type="AlphaFoldDB" id="A0A5N6WJ95"/>
<proteinExistence type="predicted"/>
<name>A0A5N6WJ95_9EURO</name>